<dbReference type="EMBL" id="FLMQ01000056">
    <property type="protein sequence ID" value="SBP88818.1"/>
    <property type="molecule type" value="Genomic_DNA"/>
</dbReference>
<accession>A0A238D668</accession>
<feature type="region of interest" description="Disordered" evidence="1">
    <location>
        <begin position="1"/>
        <end position="29"/>
    </location>
</feature>
<protein>
    <submittedName>
        <fullName evidence="2">Uncharacterized protein</fullName>
    </submittedName>
</protein>
<organism evidence="2 3">
    <name type="scientific">Thiomonas delicata</name>
    <name type="common">Thiomonas cuprina</name>
    <dbReference type="NCBI Taxonomy" id="364030"/>
    <lineage>
        <taxon>Bacteria</taxon>
        <taxon>Pseudomonadati</taxon>
        <taxon>Pseudomonadota</taxon>
        <taxon>Betaproteobacteria</taxon>
        <taxon>Burkholderiales</taxon>
        <taxon>Thiomonas</taxon>
    </lineage>
</organism>
<name>A0A238D668_THIDL</name>
<dbReference type="AlphaFoldDB" id="A0A238D668"/>
<evidence type="ECO:0000313" key="3">
    <source>
        <dbReference type="Proteomes" id="UP000214566"/>
    </source>
</evidence>
<keyword evidence="3" id="KW-1185">Reference proteome</keyword>
<reference evidence="2 3" key="1">
    <citation type="submission" date="2016-06" db="EMBL/GenBank/DDBJ databases">
        <authorList>
            <person name="Kjaerup R.B."/>
            <person name="Dalgaard T.S."/>
            <person name="Juul-Madsen H.R."/>
        </authorList>
    </citation>
    <scope>NUCLEOTIDE SEQUENCE [LARGE SCALE GENOMIC DNA]</scope>
    <source>
        <strain evidence="2 3">DSM 16361</strain>
    </source>
</reference>
<gene>
    <name evidence="2" type="ORF">THIARS_70438</name>
</gene>
<proteinExistence type="predicted"/>
<evidence type="ECO:0000256" key="1">
    <source>
        <dbReference type="SAM" id="MobiDB-lite"/>
    </source>
</evidence>
<evidence type="ECO:0000313" key="2">
    <source>
        <dbReference type="EMBL" id="SBP88818.1"/>
    </source>
</evidence>
<sequence length="121" mass="13021">MRTGTEESGDDAFLPGFYPSVEPPGEAGRLSDQTLREEAGTLAALSNAKQQLAINHQFRAAPTMQGACLGRRHRPWGLGSAPRWREGRWGGSTVVSWCKSLGAKGTSLGHRAPHRAMPGRV</sequence>
<dbReference type="Proteomes" id="UP000214566">
    <property type="component" value="Unassembled WGS sequence"/>
</dbReference>